<evidence type="ECO:0000313" key="10">
    <source>
        <dbReference type="Proteomes" id="UP000680365"/>
    </source>
</evidence>
<evidence type="ECO:0000259" key="8">
    <source>
        <dbReference type="SMART" id="SM00382"/>
    </source>
</evidence>
<accession>A0ABS5QJW3</accession>
<keyword evidence="10" id="KW-1185">Reference proteome</keyword>
<dbReference type="InterPro" id="IPR041546">
    <property type="entry name" value="ClpA/ClpB_AAA_lid"/>
</dbReference>
<keyword evidence="2 5" id="KW-0547">Nucleotide-binding</keyword>
<dbReference type="Pfam" id="PF07724">
    <property type="entry name" value="AAA_2"/>
    <property type="match status" value="1"/>
</dbReference>
<dbReference type="SUPFAM" id="SSF52540">
    <property type="entry name" value="P-loop containing nucleoside triphosphate hydrolases"/>
    <property type="match status" value="2"/>
</dbReference>
<comment type="caution">
    <text evidence="9">The sequence shown here is derived from an EMBL/GenBank/DDBJ whole genome shotgun (WGS) entry which is preliminary data.</text>
</comment>
<evidence type="ECO:0000256" key="7">
    <source>
        <dbReference type="SAM" id="MobiDB-lite"/>
    </source>
</evidence>
<evidence type="ECO:0000256" key="2">
    <source>
        <dbReference type="ARBA" id="ARBA00022741"/>
    </source>
</evidence>
<dbReference type="InterPro" id="IPR028299">
    <property type="entry name" value="ClpA/B_CS2"/>
</dbReference>
<dbReference type="Proteomes" id="UP000680365">
    <property type="component" value="Unassembled WGS sequence"/>
</dbReference>
<dbReference type="Pfam" id="PF10431">
    <property type="entry name" value="ClpB_D2-small"/>
    <property type="match status" value="1"/>
</dbReference>
<dbReference type="Pfam" id="PF17871">
    <property type="entry name" value="AAA_lid_9"/>
    <property type="match status" value="1"/>
</dbReference>
<proteinExistence type="inferred from homology"/>
<evidence type="ECO:0000256" key="6">
    <source>
        <dbReference type="SAM" id="Coils"/>
    </source>
</evidence>
<feature type="domain" description="AAA+ ATPase" evidence="8">
    <location>
        <begin position="80"/>
        <end position="225"/>
    </location>
</feature>
<dbReference type="GO" id="GO:0008233">
    <property type="term" value="F:peptidase activity"/>
    <property type="evidence" value="ECO:0007669"/>
    <property type="project" value="UniProtKB-KW"/>
</dbReference>
<dbReference type="Gene3D" id="4.10.860.10">
    <property type="entry name" value="UVR domain"/>
    <property type="match status" value="1"/>
</dbReference>
<reference evidence="9 10" key="1">
    <citation type="journal article" date="2021" name="Nat. Commun.">
        <title>Reductive evolution and unique predatory mode in the CPR bacterium Vampirococcus lugosii.</title>
        <authorList>
            <person name="Moreira D."/>
            <person name="Zivanovic Y."/>
            <person name="Lopez-Archilla A.I."/>
            <person name="Iniesto M."/>
            <person name="Lopez-Garcia P."/>
        </authorList>
    </citation>
    <scope>NUCLEOTIDE SEQUENCE [LARGE SCALE GENOMIC DNA]</scope>
    <source>
        <strain evidence="9">Chiprana</strain>
    </source>
</reference>
<dbReference type="RefSeq" id="WP_213348171.1">
    <property type="nucleotide sequence ID" value="NZ_JAEDAM010000004.1"/>
</dbReference>
<keyword evidence="1" id="KW-0677">Repeat</keyword>
<dbReference type="InterPro" id="IPR003593">
    <property type="entry name" value="AAA+_ATPase"/>
</dbReference>
<keyword evidence="6" id="KW-0175">Coiled coil</keyword>
<feature type="domain" description="AAA+ ATPase" evidence="8">
    <location>
        <begin position="419"/>
        <end position="604"/>
    </location>
</feature>
<evidence type="ECO:0000256" key="5">
    <source>
        <dbReference type="RuleBase" id="RU004432"/>
    </source>
</evidence>
<feature type="region of interest" description="Disordered" evidence="7">
    <location>
        <begin position="14"/>
        <end position="33"/>
    </location>
</feature>
<evidence type="ECO:0000313" key="9">
    <source>
        <dbReference type="EMBL" id="MBS8121537.1"/>
    </source>
</evidence>
<dbReference type="Gene3D" id="1.10.8.60">
    <property type="match status" value="2"/>
</dbReference>
<evidence type="ECO:0000256" key="1">
    <source>
        <dbReference type="ARBA" id="ARBA00022737"/>
    </source>
</evidence>
<keyword evidence="9" id="KW-0645">Protease</keyword>
<dbReference type="SMART" id="SM00382">
    <property type="entry name" value="AAA"/>
    <property type="match status" value="2"/>
</dbReference>
<comment type="similarity">
    <text evidence="5">Belongs to the ClpA/ClpB family.</text>
</comment>
<dbReference type="PANTHER" id="PTHR11638:SF18">
    <property type="entry name" value="HEAT SHOCK PROTEIN 104"/>
    <property type="match status" value="1"/>
</dbReference>
<name>A0ABS5QJW3_9BACT</name>
<dbReference type="PANTHER" id="PTHR11638">
    <property type="entry name" value="ATP-DEPENDENT CLP PROTEASE"/>
    <property type="match status" value="1"/>
</dbReference>
<dbReference type="GO" id="GO:0006508">
    <property type="term" value="P:proteolysis"/>
    <property type="evidence" value="ECO:0007669"/>
    <property type="project" value="UniProtKB-KW"/>
</dbReference>
<evidence type="ECO:0000256" key="4">
    <source>
        <dbReference type="ARBA" id="ARBA00023186"/>
    </source>
</evidence>
<dbReference type="InterPro" id="IPR050130">
    <property type="entry name" value="ClpA_ClpB"/>
</dbReference>
<feature type="coiled-coil region" evidence="6">
    <location>
        <begin position="289"/>
        <end position="345"/>
    </location>
</feature>
<keyword evidence="4 5" id="KW-0143">Chaperone</keyword>
<dbReference type="CDD" id="cd00009">
    <property type="entry name" value="AAA"/>
    <property type="match status" value="1"/>
</dbReference>
<keyword evidence="9" id="KW-0378">Hydrolase</keyword>
<sequence>MYINNNYKSIKNESDQDLIDGTNNGDDSKIDTSSQVEEKKLTIEHFGTNLNFEARNGYLDPVIGRYEEIQQTIYTLLRKTKNNPLLIGEAGVGKTAIVEGLAQKIENNDVPEKLKNKRIFMLDVGGLVAGTKYRGEFESRLKTIIQEATDPTNNIILFIDELHTIIGAGNTEGGADAANILKPFLSRGKLQLIGATTYDEYQKHIEKDPALKRRFQEVNVDEPSNEDTKKILFGIREKFESFHGVNIADNAIHTSVELSSRYILNKQLPDKAIDLIDEACARQSTLGEKLEKNDEYKQVEKKLEILQKKIQASILNQDYFKAAELKEEEENLKQEMKNIRSQNSLPKHLRTNVDSINISEVLSMKTGIPKSKLNESELNKLKDLDTLIKKDLVGQDEAVQSLVNYIKRNRISVIDRQKPIASFLFLGPSGVGKTYITKLLAKHFFESEKSLIRVDMSEYMDRNSSSKLIGSAPGYVGYDEGGTLTESVRRNPYSIILFDEIEKASPDVLNILLQILDEGTLKDNKGRLIDFKNTIIILTSNIGSEEFAKKVVKIGFGTNNKSSKDSFDKDFDIVKERVMEKLKSEISAELLNRLDNTIVFKPLSKEIMIDIFQKEYKEFSRLWKEKKGISVPKYNVKNIQSIIDEIYAPEYGARPISRYIHEQIEPKIIEEIIENV</sequence>
<dbReference type="InterPro" id="IPR019489">
    <property type="entry name" value="Clp_ATPase_C"/>
</dbReference>
<dbReference type="Pfam" id="PF00004">
    <property type="entry name" value="AAA"/>
    <property type="match status" value="1"/>
</dbReference>
<dbReference type="InterPro" id="IPR001270">
    <property type="entry name" value="ClpA/B"/>
</dbReference>
<dbReference type="Gene3D" id="3.40.50.300">
    <property type="entry name" value="P-loop containing nucleotide triphosphate hydrolases"/>
    <property type="match status" value="2"/>
</dbReference>
<protein>
    <submittedName>
        <fullName evidence="9">ATP-dependent Clp protease ATP-binding protein</fullName>
    </submittedName>
</protein>
<keyword evidence="3 5" id="KW-0067">ATP-binding</keyword>
<organism evidence="9 10">
    <name type="scientific">Candidatus Vampirococcus lugosii</name>
    <dbReference type="NCBI Taxonomy" id="2789015"/>
    <lineage>
        <taxon>Bacteria</taxon>
        <taxon>Candidatus Absconditibacteriota</taxon>
        <taxon>Vampirococcus</taxon>
    </lineage>
</organism>
<dbReference type="PROSITE" id="PS00870">
    <property type="entry name" value="CLPAB_1"/>
    <property type="match status" value="1"/>
</dbReference>
<dbReference type="PROSITE" id="PS00871">
    <property type="entry name" value="CLPAB_2"/>
    <property type="match status" value="1"/>
</dbReference>
<dbReference type="InterPro" id="IPR018368">
    <property type="entry name" value="ClpA/B_CS1"/>
</dbReference>
<evidence type="ECO:0000256" key="3">
    <source>
        <dbReference type="ARBA" id="ARBA00022840"/>
    </source>
</evidence>
<dbReference type="PRINTS" id="PR00300">
    <property type="entry name" value="CLPPROTEASEA"/>
</dbReference>
<dbReference type="EMBL" id="JAEDAM010000004">
    <property type="protein sequence ID" value="MBS8121537.1"/>
    <property type="molecule type" value="Genomic_DNA"/>
</dbReference>
<dbReference type="GO" id="GO:0005524">
    <property type="term" value="F:ATP binding"/>
    <property type="evidence" value="ECO:0007669"/>
    <property type="project" value="UniProtKB-KW"/>
</dbReference>
<dbReference type="InterPro" id="IPR027417">
    <property type="entry name" value="P-loop_NTPase"/>
</dbReference>
<dbReference type="CDD" id="cd19499">
    <property type="entry name" value="RecA-like_ClpB_Hsp104-like"/>
    <property type="match status" value="1"/>
</dbReference>
<gene>
    <name evidence="9" type="ORF">VAMP_7n210</name>
</gene>
<dbReference type="InterPro" id="IPR003959">
    <property type="entry name" value="ATPase_AAA_core"/>
</dbReference>